<sequence length="241" mass="25464">MSAALQLLRALRFRLWALTVQARLRRLGGRLVLEVAEVPRFLSPPRLEIDGYPGTLTLRIGRDVKIGRDLVLDVRAGLDGTIDIGDRVTFQNGVRLQPWGGAIRLAADAQVRDRCELKSAGELRVGRRSILGRTTTVHCETAITIGDLCGFAERVTVIDSDHGFDGSGTFFMEQPLRSTAVTLADNVFLATNVVVLRGTTIGANSVAAAGAVLNGGDFPGGHVIAGTPARALKALGGGAGS</sequence>
<reference evidence="1" key="1">
    <citation type="submission" date="2022-12" db="EMBL/GenBank/DDBJ databases">
        <title>Paraconexibacter alkalitolerans sp. nov. and Baekduia alba sp. nov., isolated from soil and emended description of the genera Paraconexibacter (Chun et al., 2020) and Baekduia (An et al., 2020).</title>
        <authorList>
            <person name="Vieira S."/>
            <person name="Huber K.J."/>
            <person name="Geppert A."/>
            <person name="Wolf J."/>
            <person name="Neumann-Schaal M."/>
            <person name="Muesken M."/>
            <person name="Overmann J."/>
        </authorList>
    </citation>
    <scope>NUCLEOTIDE SEQUENCE</scope>
    <source>
        <strain evidence="1">AEG42_29</strain>
    </source>
</reference>
<keyword evidence="1" id="KW-0808">Transferase</keyword>
<dbReference type="KEGG" id="parq:DSM112329_02651"/>
<name>A0AAU7AVT2_9ACTN</name>
<dbReference type="InterPro" id="IPR051159">
    <property type="entry name" value="Hexapeptide_acetyltransf"/>
</dbReference>
<dbReference type="AlphaFoldDB" id="A0AAU7AVT2"/>
<dbReference type="EC" id="2.3.1.89" evidence="1"/>
<dbReference type="RefSeq" id="WP_354702294.1">
    <property type="nucleotide sequence ID" value="NZ_CP114014.1"/>
</dbReference>
<dbReference type="PANTHER" id="PTHR23416">
    <property type="entry name" value="SIALIC ACID SYNTHASE-RELATED"/>
    <property type="match status" value="1"/>
</dbReference>
<gene>
    <name evidence="1" type="primary">dapH</name>
    <name evidence="1" type="ORF">DSM112329_02651</name>
</gene>
<dbReference type="CDD" id="cd04647">
    <property type="entry name" value="LbH_MAT_like"/>
    <property type="match status" value="1"/>
</dbReference>
<dbReference type="SUPFAM" id="SSF51161">
    <property type="entry name" value="Trimeric LpxA-like enzymes"/>
    <property type="match status" value="1"/>
</dbReference>
<dbReference type="Gene3D" id="2.160.10.10">
    <property type="entry name" value="Hexapeptide repeat proteins"/>
    <property type="match status" value="1"/>
</dbReference>
<dbReference type="InterPro" id="IPR011004">
    <property type="entry name" value="Trimer_LpxA-like_sf"/>
</dbReference>
<proteinExistence type="predicted"/>
<keyword evidence="1" id="KW-0012">Acyltransferase</keyword>
<dbReference type="EMBL" id="CP114014">
    <property type="protein sequence ID" value="XAY05792.1"/>
    <property type="molecule type" value="Genomic_DNA"/>
</dbReference>
<dbReference type="GO" id="GO:0047200">
    <property type="term" value="F:tetrahydrodipicolinate N-acetyltransferase activity"/>
    <property type="evidence" value="ECO:0007669"/>
    <property type="project" value="UniProtKB-EC"/>
</dbReference>
<evidence type="ECO:0000313" key="1">
    <source>
        <dbReference type="EMBL" id="XAY05792.1"/>
    </source>
</evidence>
<organism evidence="1">
    <name type="scientific">Paraconexibacter sp. AEG42_29</name>
    <dbReference type="NCBI Taxonomy" id="2997339"/>
    <lineage>
        <taxon>Bacteria</taxon>
        <taxon>Bacillati</taxon>
        <taxon>Actinomycetota</taxon>
        <taxon>Thermoleophilia</taxon>
        <taxon>Solirubrobacterales</taxon>
        <taxon>Paraconexibacteraceae</taxon>
        <taxon>Paraconexibacter</taxon>
    </lineage>
</organism>
<accession>A0AAU7AVT2</accession>
<protein>
    <submittedName>
        <fullName evidence="1">2,3,4,5-tetrahydropyridine-2,6-dicarboxylate N-acetyltransferase</fullName>
        <ecNumber evidence="1">2.3.1.89</ecNumber>
    </submittedName>
</protein>